<dbReference type="EMBL" id="CP048711">
    <property type="protein sequence ID" value="QIB64137.1"/>
    <property type="molecule type" value="Genomic_DNA"/>
</dbReference>
<accession>A0A6C0TZL0</accession>
<organism evidence="1 2">
    <name type="scientific">Kineobactrum salinum</name>
    <dbReference type="NCBI Taxonomy" id="2708301"/>
    <lineage>
        <taxon>Bacteria</taxon>
        <taxon>Pseudomonadati</taxon>
        <taxon>Pseudomonadota</taxon>
        <taxon>Gammaproteobacteria</taxon>
        <taxon>Cellvibrionales</taxon>
        <taxon>Halieaceae</taxon>
        <taxon>Kineobactrum</taxon>
    </lineage>
</organism>
<reference evidence="1 2" key="1">
    <citation type="submission" date="2020-02" db="EMBL/GenBank/DDBJ databases">
        <title>Genome sequencing for Kineobactrum sp. M2.</title>
        <authorList>
            <person name="Park S.-J."/>
        </authorList>
    </citation>
    <scope>NUCLEOTIDE SEQUENCE [LARGE SCALE GENOMIC DNA]</scope>
    <source>
        <strain evidence="1 2">M2</strain>
    </source>
</reference>
<gene>
    <name evidence="1" type="ORF">G3T16_00600</name>
</gene>
<evidence type="ECO:0008006" key="3">
    <source>
        <dbReference type="Google" id="ProtNLM"/>
    </source>
</evidence>
<dbReference type="RefSeq" id="WP_163493387.1">
    <property type="nucleotide sequence ID" value="NZ_CP048711.1"/>
</dbReference>
<evidence type="ECO:0000313" key="2">
    <source>
        <dbReference type="Proteomes" id="UP000477680"/>
    </source>
</evidence>
<keyword evidence="2" id="KW-1185">Reference proteome</keyword>
<evidence type="ECO:0000313" key="1">
    <source>
        <dbReference type="EMBL" id="QIB64137.1"/>
    </source>
</evidence>
<protein>
    <recommendedName>
        <fullName evidence="3">Lipocalin-like domain-containing protein</fullName>
    </recommendedName>
</protein>
<dbReference type="Proteomes" id="UP000477680">
    <property type="component" value="Chromosome"/>
</dbReference>
<dbReference type="KEGG" id="kim:G3T16_00600"/>
<proteinExistence type="predicted"/>
<sequence length="239" mass="25643">MNRAPTTPIRTTYGIACFLVAMLVLPLVSQAETSLKQVEGLWAYTGLTSSGGQSMPLTGIFLFRDGAFIQQAVFNGEPYFKQGAMAHSGPYSAIEGGVHLVAEQTLSLSPADPLSSHGVTEHDLDVTRVDDGLTLVFGSGTVQTLRRIGDASDATIVALEDGMMALVDDHFIVVSGDDSYAVTGYGRYHQAGERYFIDVIRWVETDGKETVSARSAVITAHFDGKSLRLPGGRVLKVDK</sequence>
<dbReference type="AlphaFoldDB" id="A0A6C0TZL0"/>
<name>A0A6C0TZL0_9GAMM</name>